<name>A0AAN1SYG8_9PROT</name>
<feature type="domain" description="Smr" evidence="1">
    <location>
        <begin position="94"/>
        <end position="175"/>
    </location>
</feature>
<dbReference type="Gene3D" id="3.30.1370.110">
    <property type="match status" value="1"/>
</dbReference>
<evidence type="ECO:0000313" key="3">
    <source>
        <dbReference type="Proteomes" id="UP001319121"/>
    </source>
</evidence>
<dbReference type="KEGG" id="fku:FGKAn22_10160"/>
<accession>A0AAN1SYG8</accession>
<proteinExistence type="predicted"/>
<dbReference type="InterPro" id="IPR036063">
    <property type="entry name" value="Smr_dom_sf"/>
</dbReference>
<reference evidence="2 3" key="1">
    <citation type="submission" date="2019-03" db="EMBL/GenBank/DDBJ databases">
        <title>Complete genome sequence of Ferrigenium kumadai strain An22, a microaerophilic iron-oxidizing bacterium isolated from a paddy field soil.</title>
        <authorList>
            <person name="Watanabe T."/>
            <person name="Asakawa S."/>
        </authorList>
    </citation>
    <scope>NUCLEOTIDE SEQUENCE [LARGE SCALE GENOMIC DNA]</scope>
    <source>
        <strain evidence="2 3">An22</strain>
    </source>
</reference>
<keyword evidence="3" id="KW-1185">Reference proteome</keyword>
<protein>
    <recommendedName>
        <fullName evidence="1">Smr domain-containing protein</fullName>
    </recommendedName>
</protein>
<organism evidence="2 3">
    <name type="scientific">Ferrigenium kumadai</name>
    <dbReference type="NCBI Taxonomy" id="1682490"/>
    <lineage>
        <taxon>Bacteria</taxon>
        <taxon>Pseudomonadati</taxon>
        <taxon>Pseudomonadota</taxon>
        <taxon>Betaproteobacteria</taxon>
        <taxon>Nitrosomonadales</taxon>
        <taxon>Gallionellaceae</taxon>
        <taxon>Ferrigenium</taxon>
    </lineage>
</organism>
<dbReference type="Pfam" id="PF01713">
    <property type="entry name" value="Smr"/>
    <property type="match status" value="1"/>
</dbReference>
<dbReference type="PROSITE" id="PS50828">
    <property type="entry name" value="SMR"/>
    <property type="match status" value="1"/>
</dbReference>
<evidence type="ECO:0000313" key="2">
    <source>
        <dbReference type="EMBL" id="BBI99323.1"/>
    </source>
</evidence>
<gene>
    <name evidence="2" type="ORF">FGKAn22_10160</name>
</gene>
<dbReference type="RefSeq" id="WP_212786907.1">
    <property type="nucleotide sequence ID" value="NZ_AP019536.1"/>
</dbReference>
<dbReference type="EMBL" id="AP019536">
    <property type="protein sequence ID" value="BBI99323.1"/>
    <property type="molecule type" value="Genomic_DNA"/>
</dbReference>
<dbReference type="PANTHER" id="PTHR35562:SF2">
    <property type="entry name" value="DNA ENDONUCLEASE SMRA-RELATED"/>
    <property type="match status" value="1"/>
</dbReference>
<dbReference type="PANTHER" id="PTHR35562">
    <property type="entry name" value="DNA ENDONUCLEASE SMRA-RELATED"/>
    <property type="match status" value="1"/>
</dbReference>
<dbReference type="SMART" id="SM00463">
    <property type="entry name" value="SMR"/>
    <property type="match status" value="1"/>
</dbReference>
<dbReference type="Proteomes" id="UP001319121">
    <property type="component" value="Chromosome"/>
</dbReference>
<evidence type="ECO:0000259" key="1">
    <source>
        <dbReference type="PROSITE" id="PS50828"/>
    </source>
</evidence>
<dbReference type="InterPro" id="IPR002625">
    <property type="entry name" value="Smr_dom"/>
</dbReference>
<dbReference type="AlphaFoldDB" id="A0AAN1SYG8"/>
<sequence length="178" mass="19708">MKRSLPPLQETDDDAALFRAAVGDVKPLPQQNCILPQAAPRKPFRHSTAVPDAIPDMLSDFAPEETADEYLGNGLSRMTLRKLRRGFWPVQDRLDLHGLNTDAARKLLQEFLHEAMQHEARCVLVVHGKGINSRGGEAVLRKLTRHWLTQHPRVLAWCDAPPQEGGSGAVLALLKTSG</sequence>
<dbReference type="SUPFAM" id="SSF160443">
    <property type="entry name" value="SMR domain-like"/>
    <property type="match status" value="1"/>
</dbReference>